<dbReference type="AlphaFoldDB" id="A0AAV2F5J4"/>
<feature type="compositionally biased region" description="Polar residues" evidence="1">
    <location>
        <begin position="165"/>
        <end position="180"/>
    </location>
</feature>
<gene>
    <name evidence="2" type="ORF">LTRI10_LOCUS33882</name>
</gene>
<evidence type="ECO:0000313" key="3">
    <source>
        <dbReference type="Proteomes" id="UP001497516"/>
    </source>
</evidence>
<reference evidence="2 3" key="1">
    <citation type="submission" date="2024-04" db="EMBL/GenBank/DDBJ databases">
        <authorList>
            <person name="Fracassetti M."/>
        </authorList>
    </citation>
    <scope>NUCLEOTIDE SEQUENCE [LARGE SCALE GENOMIC DNA]</scope>
</reference>
<evidence type="ECO:0000256" key="1">
    <source>
        <dbReference type="SAM" id="MobiDB-lite"/>
    </source>
</evidence>
<accession>A0AAV2F5J4</accession>
<protein>
    <submittedName>
        <fullName evidence="2">Uncharacterized protein</fullName>
    </submittedName>
</protein>
<feature type="compositionally biased region" description="Basic residues" evidence="1">
    <location>
        <begin position="188"/>
        <end position="198"/>
    </location>
</feature>
<feature type="compositionally biased region" description="Basic and acidic residues" evidence="1">
    <location>
        <begin position="119"/>
        <end position="128"/>
    </location>
</feature>
<feature type="compositionally biased region" description="Basic and acidic residues" evidence="1">
    <location>
        <begin position="68"/>
        <end position="78"/>
    </location>
</feature>
<organism evidence="2 3">
    <name type="scientific">Linum trigynum</name>
    <dbReference type="NCBI Taxonomy" id="586398"/>
    <lineage>
        <taxon>Eukaryota</taxon>
        <taxon>Viridiplantae</taxon>
        <taxon>Streptophyta</taxon>
        <taxon>Embryophyta</taxon>
        <taxon>Tracheophyta</taxon>
        <taxon>Spermatophyta</taxon>
        <taxon>Magnoliopsida</taxon>
        <taxon>eudicotyledons</taxon>
        <taxon>Gunneridae</taxon>
        <taxon>Pentapetalae</taxon>
        <taxon>rosids</taxon>
        <taxon>fabids</taxon>
        <taxon>Malpighiales</taxon>
        <taxon>Linaceae</taxon>
        <taxon>Linum</taxon>
    </lineage>
</organism>
<dbReference type="Proteomes" id="UP001497516">
    <property type="component" value="Chromosome 6"/>
</dbReference>
<name>A0AAV2F5J4_9ROSI</name>
<feature type="region of interest" description="Disordered" evidence="1">
    <location>
        <begin position="1"/>
        <end position="204"/>
    </location>
</feature>
<feature type="compositionally biased region" description="Basic and acidic residues" evidence="1">
    <location>
        <begin position="36"/>
        <end position="58"/>
    </location>
</feature>
<proteinExistence type="predicted"/>
<feature type="compositionally biased region" description="Polar residues" evidence="1">
    <location>
        <begin position="1"/>
        <end position="14"/>
    </location>
</feature>
<dbReference type="EMBL" id="OZ034819">
    <property type="protein sequence ID" value="CAL1393294.1"/>
    <property type="molecule type" value="Genomic_DNA"/>
</dbReference>
<feature type="compositionally biased region" description="Basic and acidic residues" evidence="1">
    <location>
        <begin position="15"/>
        <end position="25"/>
    </location>
</feature>
<evidence type="ECO:0000313" key="2">
    <source>
        <dbReference type="EMBL" id="CAL1393294.1"/>
    </source>
</evidence>
<keyword evidence="3" id="KW-1185">Reference proteome</keyword>
<sequence length="277" mass="29756">MCWANGSQGQTNKNGKGDVKIKDGEIASSATTTSKIPERQRSLRQERKRNALGKERDISTGVSKIHNKGKDIMREDTGMGKGILGSGPAQLIRVVSDSRPKQASDKAFTSAQPAASPSERPKQSDHEPSIVGSGPMSDKRPLPLSQPPIQLVVGPKGTKMHIMDVSSSPKKSRQPDSSFPTAAERTKSNRNARLHPKKGSTPVKLQASKALHIWSPLKDKKNKSRARLATLTLQKINAWTGAAAQADRSIEQGVARPPHLEHLAVVEDMAAAAGTPL</sequence>